<evidence type="ECO:0000313" key="2">
    <source>
        <dbReference type="Proteomes" id="UP000525652"/>
    </source>
</evidence>
<accession>A0A7X1AZQ4</accession>
<name>A0A7X1AZQ4_9BACT</name>
<reference evidence="1 2" key="1">
    <citation type="submission" date="2020-07" db="EMBL/GenBank/DDBJ databases">
        <authorList>
            <person name="Feng X."/>
        </authorList>
    </citation>
    <scope>NUCLEOTIDE SEQUENCE [LARGE SCALE GENOMIC DNA]</scope>
    <source>
        <strain evidence="1 2">JCM14086</strain>
    </source>
</reference>
<protein>
    <submittedName>
        <fullName evidence="1">Helix-turn-helix domain-containing protein</fullName>
    </submittedName>
</protein>
<organism evidence="1 2">
    <name type="scientific">Puniceicoccus vermicola</name>
    <dbReference type="NCBI Taxonomy" id="388746"/>
    <lineage>
        <taxon>Bacteria</taxon>
        <taxon>Pseudomonadati</taxon>
        <taxon>Verrucomicrobiota</taxon>
        <taxon>Opitutia</taxon>
        <taxon>Puniceicoccales</taxon>
        <taxon>Puniceicoccaceae</taxon>
        <taxon>Puniceicoccus</taxon>
    </lineage>
</organism>
<dbReference type="Pfam" id="PF13565">
    <property type="entry name" value="HTH_32"/>
    <property type="match status" value="1"/>
</dbReference>
<keyword evidence="2" id="KW-1185">Reference proteome</keyword>
<dbReference type="RefSeq" id="WP_185693573.1">
    <property type="nucleotide sequence ID" value="NZ_JACHVA010000102.1"/>
</dbReference>
<evidence type="ECO:0000313" key="1">
    <source>
        <dbReference type="EMBL" id="MBC2602907.1"/>
    </source>
</evidence>
<comment type="caution">
    <text evidence="1">The sequence shown here is derived from an EMBL/GenBank/DDBJ whole genome shotgun (WGS) entry which is preliminary data.</text>
</comment>
<gene>
    <name evidence="1" type="ORF">H5P30_14075</name>
</gene>
<dbReference type="SUPFAM" id="SSF46689">
    <property type="entry name" value="Homeodomain-like"/>
    <property type="match status" value="1"/>
</dbReference>
<dbReference type="AlphaFoldDB" id="A0A7X1AZQ4"/>
<dbReference type="EMBL" id="JACHVA010000102">
    <property type="protein sequence ID" value="MBC2602907.1"/>
    <property type="molecule type" value="Genomic_DNA"/>
</dbReference>
<dbReference type="Proteomes" id="UP000525652">
    <property type="component" value="Unassembled WGS sequence"/>
</dbReference>
<dbReference type="InterPro" id="IPR009057">
    <property type="entry name" value="Homeodomain-like_sf"/>
</dbReference>
<proteinExistence type="predicted"/>
<sequence length="106" mass="12682">MINERTEFALRSLQEGVNFLELCREYGISRPTGYKWKARYLRDGGKGMEDRSKRPSSCPNELQERVILRINRLHEKHRHWGPKKIHELYRRSYGEVASLSSFKRVF</sequence>